<gene>
    <name evidence="10" type="ORF">LCGC14_0800200</name>
</gene>
<keyword evidence="6 8" id="KW-1133">Transmembrane helix</keyword>
<name>A0A0F9Q9T4_9ZZZZ</name>
<feature type="domain" description="Glycosyltransferase RgtA/B/C/D-like" evidence="9">
    <location>
        <begin position="111"/>
        <end position="220"/>
    </location>
</feature>
<dbReference type="GO" id="GO:0005886">
    <property type="term" value="C:plasma membrane"/>
    <property type="evidence" value="ECO:0007669"/>
    <property type="project" value="UniProtKB-SubCell"/>
</dbReference>
<feature type="transmembrane region" description="Helical" evidence="8">
    <location>
        <begin position="326"/>
        <end position="347"/>
    </location>
</feature>
<feature type="transmembrane region" description="Helical" evidence="8">
    <location>
        <begin position="137"/>
        <end position="157"/>
    </location>
</feature>
<proteinExistence type="predicted"/>
<evidence type="ECO:0000256" key="5">
    <source>
        <dbReference type="ARBA" id="ARBA00022692"/>
    </source>
</evidence>
<evidence type="ECO:0000259" key="9">
    <source>
        <dbReference type="Pfam" id="PF13231"/>
    </source>
</evidence>
<accession>A0A0F9Q9T4</accession>
<feature type="transmembrane region" description="Helical" evidence="8">
    <location>
        <begin position="186"/>
        <end position="215"/>
    </location>
</feature>
<dbReference type="AlphaFoldDB" id="A0A0F9Q9T4"/>
<dbReference type="PANTHER" id="PTHR33908">
    <property type="entry name" value="MANNOSYLTRANSFERASE YKCB-RELATED"/>
    <property type="match status" value="1"/>
</dbReference>
<evidence type="ECO:0000256" key="7">
    <source>
        <dbReference type="ARBA" id="ARBA00023136"/>
    </source>
</evidence>
<evidence type="ECO:0000256" key="8">
    <source>
        <dbReference type="SAM" id="Phobius"/>
    </source>
</evidence>
<dbReference type="GO" id="GO:0008610">
    <property type="term" value="P:lipid biosynthetic process"/>
    <property type="evidence" value="ECO:0007669"/>
    <property type="project" value="UniProtKB-ARBA"/>
</dbReference>
<dbReference type="PANTHER" id="PTHR33908:SF11">
    <property type="entry name" value="MEMBRANE PROTEIN"/>
    <property type="match status" value="1"/>
</dbReference>
<keyword evidence="3" id="KW-0328">Glycosyltransferase</keyword>
<keyword evidence="5 8" id="KW-0812">Transmembrane</keyword>
<feature type="transmembrane region" description="Helical" evidence="8">
    <location>
        <begin position="297"/>
        <end position="319"/>
    </location>
</feature>
<protein>
    <recommendedName>
        <fullName evidence="9">Glycosyltransferase RgtA/B/C/D-like domain-containing protein</fullName>
    </recommendedName>
</protein>
<evidence type="ECO:0000256" key="4">
    <source>
        <dbReference type="ARBA" id="ARBA00022679"/>
    </source>
</evidence>
<comment type="subcellular location">
    <subcellularLocation>
        <location evidence="1">Cell membrane</location>
        <topology evidence="1">Multi-pass membrane protein</topology>
    </subcellularLocation>
</comment>
<comment type="caution">
    <text evidence="10">The sequence shown here is derived from an EMBL/GenBank/DDBJ whole genome shotgun (WGS) entry which is preliminary data.</text>
</comment>
<evidence type="ECO:0000313" key="10">
    <source>
        <dbReference type="EMBL" id="KKN33787.1"/>
    </source>
</evidence>
<feature type="transmembrane region" description="Helical" evidence="8">
    <location>
        <begin position="73"/>
        <end position="95"/>
    </location>
</feature>
<dbReference type="GO" id="GO:0016763">
    <property type="term" value="F:pentosyltransferase activity"/>
    <property type="evidence" value="ECO:0007669"/>
    <property type="project" value="TreeGrafter"/>
</dbReference>
<evidence type="ECO:0000256" key="3">
    <source>
        <dbReference type="ARBA" id="ARBA00022676"/>
    </source>
</evidence>
<feature type="transmembrane region" description="Helical" evidence="8">
    <location>
        <begin position="101"/>
        <end position="125"/>
    </location>
</feature>
<feature type="transmembrane region" description="Helical" evidence="8">
    <location>
        <begin position="384"/>
        <end position="402"/>
    </location>
</feature>
<feature type="transmembrane region" description="Helical" evidence="8">
    <location>
        <begin position="235"/>
        <end position="252"/>
    </location>
</feature>
<evidence type="ECO:0000256" key="2">
    <source>
        <dbReference type="ARBA" id="ARBA00022475"/>
    </source>
</evidence>
<dbReference type="InterPro" id="IPR050297">
    <property type="entry name" value="LipidA_mod_glycosyltrf_83"/>
</dbReference>
<keyword evidence="7 8" id="KW-0472">Membrane</keyword>
<evidence type="ECO:0000256" key="6">
    <source>
        <dbReference type="ARBA" id="ARBA00022989"/>
    </source>
</evidence>
<reference evidence="10" key="1">
    <citation type="journal article" date="2015" name="Nature">
        <title>Complex archaea that bridge the gap between prokaryotes and eukaryotes.</title>
        <authorList>
            <person name="Spang A."/>
            <person name="Saw J.H."/>
            <person name="Jorgensen S.L."/>
            <person name="Zaremba-Niedzwiedzka K."/>
            <person name="Martijn J."/>
            <person name="Lind A.E."/>
            <person name="van Eijk R."/>
            <person name="Schleper C."/>
            <person name="Guy L."/>
            <person name="Ettema T.J."/>
        </authorList>
    </citation>
    <scope>NUCLEOTIDE SEQUENCE</scope>
</reference>
<feature type="transmembrane region" description="Helical" evidence="8">
    <location>
        <begin position="12"/>
        <end position="28"/>
    </location>
</feature>
<dbReference type="Pfam" id="PF13231">
    <property type="entry name" value="PMT_2"/>
    <property type="match status" value="1"/>
</dbReference>
<sequence length="882" mass="101960">MNIKKPSEKLIFWTLVSLFMGLCFIVRIRGLNYQLPDLAYGDEHAVAGAVFSALEKGDLTLLQGKHSFWYAPFYSYILAVTSLITIKLSSIFGWFSSINTFPVWVVYLIGRWISIIFSVATIFVVFKISKDFFDLRIGAIASLFMIITPYHIISSYYAKPDTLLVFLCLISFYFTLKISKTGQKKFYFWASFFWGLGLATKLLALGFVVPILFVFVLTEYQSNLNLGLRIRRLLINRYLAMIFLGGVVGYLIGNPQVLFHPIQFYTDIMNNLFGVYVIKSITKLEDVKISIPWFFNIYYSLLNPKYILFISFAGLIVLLKKNWRWGFIFMLTIISVQVFILPATLAYGSVHHYLSIAPLFYLLAGFFFIFLLNSLSFNKKLYKYAGFLLFLFFILFASLKWVPDAAKAADFVSGMKTETRDNDPRRWILSNIEPGSKFLMQKSSNWPFLSEKIYEIHSDVDTSATFFENIKGYDYLILHTYRAHDGDFLKYSADIEKLVPVKQFERTSKFRLGFEIFDIKNKTELDHSQKFSFQLEAEDLKFNDFAGIETAFFPKKGKSYTLKAKIFDGYSPKDFKGWLVQRILIDDLEVLRHDLGDESGTGWNDVEMKIPFTNNQIKIRIEVRAVSKSITAGWADASGTIGSVQLLRDDQPVDLHWTYTGNNGSEKKFNTFYTKTLFPFEKRELPINNPSFDLGELKKSWAFKYRVNDQDNYLLKTFWLSIGIPYQNNLVEMSKSVVLDGTHSLHIVASGCSEDKKKSIIVGQVIPREFKDYLSRFSAHYYLPSEESKGGNFRILLHILAESLGGRYLKKKTYIIHESNSDEKQQHNQWLSYNINIKKDFTHPFIRWSDVEFITLSIELENTGEQNVGIYIDNLIADYSPK</sequence>
<keyword evidence="2" id="KW-1003">Cell membrane</keyword>
<dbReference type="InterPro" id="IPR038731">
    <property type="entry name" value="RgtA/B/C-like"/>
</dbReference>
<organism evidence="10">
    <name type="scientific">marine sediment metagenome</name>
    <dbReference type="NCBI Taxonomy" id="412755"/>
    <lineage>
        <taxon>unclassified sequences</taxon>
        <taxon>metagenomes</taxon>
        <taxon>ecological metagenomes</taxon>
    </lineage>
</organism>
<dbReference type="EMBL" id="LAZR01002151">
    <property type="protein sequence ID" value="KKN33787.1"/>
    <property type="molecule type" value="Genomic_DNA"/>
</dbReference>
<feature type="transmembrane region" description="Helical" evidence="8">
    <location>
        <begin position="163"/>
        <end position="179"/>
    </location>
</feature>
<keyword evidence="4" id="KW-0808">Transferase</keyword>
<evidence type="ECO:0000256" key="1">
    <source>
        <dbReference type="ARBA" id="ARBA00004651"/>
    </source>
</evidence>
<feature type="transmembrane region" description="Helical" evidence="8">
    <location>
        <begin position="353"/>
        <end position="372"/>
    </location>
</feature>